<proteinExistence type="predicted"/>
<sequence>MGDELDRHQHHQKNVEKFLRDSPSASSLPSASALTKNLRIPVDELDFGSNLENDVQEHLNLVWAKRFSDPFCQWLPLACTRAERDEGLSFPPDLDRLWALIHREIDSDRPIISDVAASLVRERNRSLTASEYQELFRRQTYIGPYQCSCLDPISPPLSPVSDDTTPFIPDRDVAIIDLVSEPSSPNQKSIEAIQRDIDSEPVISSTFMTSSPTRELPQLCKTHNAIIEEAKLDVPVVLTSSDVPSDENIVTNIRLPLIGSLDEEAPNLLEERGHFEDAFMTLLDDRRYYANQLVNQERLDPADSISRIPVPLLDFDIQPPEWTLQHSTAKSHFVFLRKSMTSSFSLTATPRDPQSEISLRWSVFPLEKRQPIMKDEMNASDDTVEKYLSQDPVSRLSSMDYVSIKSELDVLCILEDEEIEEVCSLDDMVEVTPPVTVQPHGSTNRVSTMQQDTPTCVQDQDSTDLNRQLRRKLDEEPIRLLPVSYDTSATTILLHNFMELKGIKRPRLNTNLDAVCQPTDELPPRINNEAQGRNDYEELLPPAPSPTFEIPSEKALFIISVDLARPILRRLENAWTPENLIDMDYSRHNSMSWTPGAVKLKEIVSQLSFEADISLSPTTGIFITNLLRVKQRPLPGSQSQAPLRERVQKVSQRYQTLIVLVSESNPGGELMGTLAPSDAAAYADFITFTVALDGDVDVHLVPGAEATMASWILAFMSRYSYQAESLRKFLSPEETPWETILRRAGMNVVAARVLSKTLCDQGGSSGLAVFLMMPIQERIARYGHLLGGEKALRLTATALDRKWGS</sequence>
<evidence type="ECO:0000259" key="2">
    <source>
        <dbReference type="Pfam" id="PF23394"/>
    </source>
</evidence>
<dbReference type="InterPro" id="IPR057559">
    <property type="entry name" value="SAM_6"/>
</dbReference>
<dbReference type="EMBL" id="PXOA01000339">
    <property type="protein sequence ID" value="RFU76544.1"/>
    <property type="molecule type" value="Genomic_DNA"/>
</dbReference>
<organism evidence="4 5">
    <name type="scientific">Trichoderma arundinaceum</name>
    <dbReference type="NCBI Taxonomy" id="490622"/>
    <lineage>
        <taxon>Eukaryota</taxon>
        <taxon>Fungi</taxon>
        <taxon>Dikarya</taxon>
        <taxon>Ascomycota</taxon>
        <taxon>Pezizomycotina</taxon>
        <taxon>Sordariomycetes</taxon>
        <taxon>Hypocreomycetidae</taxon>
        <taxon>Hypocreales</taxon>
        <taxon>Hypocreaceae</taxon>
        <taxon>Trichoderma</taxon>
    </lineage>
</organism>
<feature type="region of interest" description="Disordered" evidence="1">
    <location>
        <begin position="1"/>
        <end position="30"/>
    </location>
</feature>
<name>A0A395NKT7_TRIAR</name>
<gene>
    <name evidence="4" type="ORF">TARUN_5708</name>
</gene>
<feature type="compositionally biased region" description="Basic and acidic residues" evidence="1">
    <location>
        <begin position="1"/>
        <end position="20"/>
    </location>
</feature>
<keyword evidence="5" id="KW-1185">Reference proteome</keyword>
<evidence type="ECO:0000259" key="3">
    <source>
        <dbReference type="Pfam" id="PF23395"/>
    </source>
</evidence>
<comment type="caution">
    <text evidence="4">The sequence shown here is derived from an EMBL/GenBank/DDBJ whole genome shotgun (WGS) entry which is preliminary data.</text>
</comment>
<feature type="domain" description="DUF7102" evidence="2">
    <location>
        <begin position="557"/>
        <end position="722"/>
    </location>
</feature>
<dbReference type="OrthoDB" id="3647246at2759"/>
<dbReference type="Pfam" id="PF23395">
    <property type="entry name" value="SAM_6"/>
    <property type="match status" value="1"/>
</dbReference>
<protein>
    <submittedName>
        <fullName evidence="4">Uncharacterized protein</fullName>
    </submittedName>
</protein>
<feature type="domain" description="SAM-like" evidence="3">
    <location>
        <begin position="732"/>
        <end position="794"/>
    </location>
</feature>
<reference evidence="4 5" key="1">
    <citation type="journal article" date="2018" name="PLoS Pathog.">
        <title>Evolution of structural diversity of trichothecenes, a family of toxins produced by plant pathogenic and entomopathogenic fungi.</title>
        <authorList>
            <person name="Proctor R.H."/>
            <person name="McCormick S.P."/>
            <person name="Kim H.S."/>
            <person name="Cardoza R.E."/>
            <person name="Stanley A.M."/>
            <person name="Lindo L."/>
            <person name="Kelly A."/>
            <person name="Brown D.W."/>
            <person name="Lee T."/>
            <person name="Vaughan M.M."/>
            <person name="Alexander N.J."/>
            <person name="Busman M."/>
            <person name="Gutierrez S."/>
        </authorList>
    </citation>
    <scope>NUCLEOTIDE SEQUENCE [LARGE SCALE GENOMIC DNA]</scope>
    <source>
        <strain evidence="4 5">IBT 40837</strain>
    </source>
</reference>
<feature type="compositionally biased region" description="Polar residues" evidence="1">
    <location>
        <begin position="439"/>
        <end position="463"/>
    </location>
</feature>
<dbReference type="InterPro" id="IPR055528">
    <property type="entry name" value="DUF7102"/>
</dbReference>
<feature type="region of interest" description="Disordered" evidence="1">
    <location>
        <begin position="436"/>
        <end position="463"/>
    </location>
</feature>
<evidence type="ECO:0000256" key="1">
    <source>
        <dbReference type="SAM" id="MobiDB-lite"/>
    </source>
</evidence>
<dbReference type="Proteomes" id="UP000266272">
    <property type="component" value="Unassembled WGS sequence"/>
</dbReference>
<evidence type="ECO:0000313" key="4">
    <source>
        <dbReference type="EMBL" id="RFU76544.1"/>
    </source>
</evidence>
<dbReference type="AlphaFoldDB" id="A0A395NKT7"/>
<evidence type="ECO:0000313" key="5">
    <source>
        <dbReference type="Proteomes" id="UP000266272"/>
    </source>
</evidence>
<dbReference type="Pfam" id="PF23394">
    <property type="entry name" value="DUF7102"/>
    <property type="match status" value="1"/>
</dbReference>
<accession>A0A395NKT7</accession>